<accession>A0A974C7P7</accession>
<evidence type="ECO:0000313" key="2">
    <source>
        <dbReference type="Proteomes" id="UP000694892"/>
    </source>
</evidence>
<sequence>MQKRSIFPLTISYYSHKDISGIRLRFSLLFYPTASVLNGLLITNHYGAFTPACNPLYQLHNHNHRKPKPGVGM</sequence>
<protein>
    <submittedName>
        <fullName evidence="1">Uncharacterized protein</fullName>
    </submittedName>
</protein>
<dbReference type="Proteomes" id="UP000694892">
    <property type="component" value="Chromosome 8L"/>
</dbReference>
<name>A0A974C7P7_XENLA</name>
<gene>
    <name evidence="1" type="ORF">XELAEV_18038927mg</name>
</gene>
<organism evidence="1 2">
    <name type="scientific">Xenopus laevis</name>
    <name type="common">African clawed frog</name>
    <dbReference type="NCBI Taxonomy" id="8355"/>
    <lineage>
        <taxon>Eukaryota</taxon>
        <taxon>Metazoa</taxon>
        <taxon>Chordata</taxon>
        <taxon>Craniata</taxon>
        <taxon>Vertebrata</taxon>
        <taxon>Euteleostomi</taxon>
        <taxon>Amphibia</taxon>
        <taxon>Batrachia</taxon>
        <taxon>Anura</taxon>
        <taxon>Pipoidea</taxon>
        <taxon>Pipidae</taxon>
        <taxon>Xenopodinae</taxon>
        <taxon>Xenopus</taxon>
        <taxon>Xenopus</taxon>
    </lineage>
</organism>
<dbReference type="EMBL" id="CM004480">
    <property type="protein sequence ID" value="OCT67626.1"/>
    <property type="molecule type" value="Genomic_DNA"/>
</dbReference>
<reference evidence="2" key="1">
    <citation type="journal article" date="2016" name="Nature">
        <title>Genome evolution in the allotetraploid frog Xenopus laevis.</title>
        <authorList>
            <person name="Session A.M."/>
            <person name="Uno Y."/>
            <person name="Kwon T."/>
            <person name="Chapman J.A."/>
            <person name="Toyoda A."/>
            <person name="Takahashi S."/>
            <person name="Fukui A."/>
            <person name="Hikosaka A."/>
            <person name="Suzuki A."/>
            <person name="Kondo M."/>
            <person name="van Heeringen S.J."/>
            <person name="Quigley I."/>
            <person name="Heinz S."/>
            <person name="Ogino H."/>
            <person name="Ochi H."/>
            <person name="Hellsten U."/>
            <person name="Lyons J.B."/>
            <person name="Simakov O."/>
            <person name="Putnam N."/>
            <person name="Stites J."/>
            <person name="Kuroki Y."/>
            <person name="Tanaka T."/>
            <person name="Michiue T."/>
            <person name="Watanabe M."/>
            <person name="Bogdanovic O."/>
            <person name="Lister R."/>
            <person name="Georgiou G."/>
            <person name="Paranjpe S.S."/>
            <person name="van Kruijsbergen I."/>
            <person name="Shu S."/>
            <person name="Carlson J."/>
            <person name="Kinoshita T."/>
            <person name="Ohta Y."/>
            <person name="Mawaribuchi S."/>
            <person name="Jenkins J."/>
            <person name="Grimwood J."/>
            <person name="Schmutz J."/>
            <person name="Mitros T."/>
            <person name="Mozaffari S.V."/>
            <person name="Suzuki Y."/>
            <person name="Haramoto Y."/>
            <person name="Yamamoto T.S."/>
            <person name="Takagi C."/>
            <person name="Heald R."/>
            <person name="Miller K."/>
            <person name="Haudenschild C."/>
            <person name="Kitzman J."/>
            <person name="Nakayama T."/>
            <person name="Izutsu Y."/>
            <person name="Robert J."/>
            <person name="Fortriede J."/>
            <person name="Burns K."/>
            <person name="Lotay V."/>
            <person name="Karimi K."/>
            <person name="Yasuoka Y."/>
            <person name="Dichmann D.S."/>
            <person name="Flajnik M.F."/>
            <person name="Houston D.W."/>
            <person name="Shendure J."/>
            <person name="DuPasquier L."/>
            <person name="Vize P.D."/>
            <person name="Zorn A.M."/>
            <person name="Ito M."/>
            <person name="Marcotte E.M."/>
            <person name="Wallingford J.B."/>
            <person name="Ito Y."/>
            <person name="Asashima M."/>
            <person name="Ueno N."/>
            <person name="Matsuda Y."/>
            <person name="Veenstra G.J."/>
            <person name="Fujiyama A."/>
            <person name="Harland R.M."/>
            <person name="Taira M."/>
            <person name="Rokhsar D.S."/>
        </authorList>
    </citation>
    <scope>NUCLEOTIDE SEQUENCE [LARGE SCALE GENOMIC DNA]</scope>
    <source>
        <strain evidence="2">J</strain>
    </source>
</reference>
<proteinExistence type="predicted"/>
<evidence type="ECO:0000313" key="1">
    <source>
        <dbReference type="EMBL" id="OCT67626.1"/>
    </source>
</evidence>
<dbReference type="AlphaFoldDB" id="A0A974C7P7"/>